<keyword evidence="2" id="KW-1185">Reference proteome</keyword>
<dbReference type="Proteomes" id="UP000301424">
    <property type="component" value="Segment"/>
</dbReference>
<gene>
    <name evidence="1" type="ORF">BcepSauron_277</name>
</gene>
<sequence>MDTYKDDISKTFYVATWDETEWPDVLASVPDDYLIEFNYGVLILDPAALGTSRELHYDERTYYETEHIGNTTIVRPYTAYILQLLPVPPSDTSAT</sequence>
<evidence type="ECO:0000313" key="1">
    <source>
        <dbReference type="EMBL" id="QBQ74657.1"/>
    </source>
</evidence>
<protein>
    <submittedName>
        <fullName evidence="1">Uncharacterized protein</fullName>
    </submittedName>
</protein>
<evidence type="ECO:0000313" key="2">
    <source>
        <dbReference type="Proteomes" id="UP000301424"/>
    </source>
</evidence>
<reference evidence="1 2" key="1">
    <citation type="submission" date="2019-02" db="EMBL/GenBank/DDBJ databases">
        <title>Complete genome sequence of Burkholderia cenocepacia phage BcepSauron.</title>
        <authorList>
            <person name="Park K."/>
            <person name="Gonzalez C."/>
            <person name="Liu M."/>
            <person name="Gill J."/>
        </authorList>
    </citation>
    <scope>NUCLEOTIDE SEQUENCE [LARGE SCALE GENOMIC DNA]</scope>
</reference>
<organism evidence="1 2">
    <name type="scientific">Burkholderia phage BcepSauron</name>
    <dbReference type="NCBI Taxonomy" id="2530033"/>
    <lineage>
        <taxon>Viruses</taxon>
        <taxon>Duplodnaviria</taxon>
        <taxon>Heunggongvirae</taxon>
        <taxon>Uroviricota</taxon>
        <taxon>Caudoviricetes</taxon>
        <taxon>Sarumanvirus</taxon>
        <taxon>Sarumanvirus bcepsauron</taxon>
    </lineage>
</organism>
<dbReference type="EMBL" id="MK552141">
    <property type="protein sequence ID" value="QBQ74657.1"/>
    <property type="molecule type" value="Genomic_DNA"/>
</dbReference>
<proteinExistence type="predicted"/>
<name>A0A482MKV1_9CAUD</name>
<accession>A0A482MKV1</accession>